<evidence type="ECO:0000256" key="1">
    <source>
        <dbReference type="ARBA" id="ARBA00006479"/>
    </source>
</evidence>
<gene>
    <name evidence="2" type="ORF">GCM10023091_05630</name>
</gene>
<evidence type="ECO:0000313" key="2">
    <source>
        <dbReference type="EMBL" id="GAA4432858.1"/>
    </source>
</evidence>
<dbReference type="Proteomes" id="UP001501508">
    <property type="component" value="Unassembled WGS sequence"/>
</dbReference>
<organism evidence="2 3">
    <name type="scientific">Ravibacter arvi</name>
    <dbReference type="NCBI Taxonomy" id="2051041"/>
    <lineage>
        <taxon>Bacteria</taxon>
        <taxon>Pseudomonadati</taxon>
        <taxon>Bacteroidota</taxon>
        <taxon>Cytophagia</taxon>
        <taxon>Cytophagales</taxon>
        <taxon>Spirosomataceae</taxon>
        <taxon>Ravibacter</taxon>
    </lineage>
</organism>
<dbReference type="RefSeq" id="WP_345026520.1">
    <property type="nucleotide sequence ID" value="NZ_BAABEY010000002.1"/>
</dbReference>
<keyword evidence="3" id="KW-1185">Reference proteome</keyword>
<dbReference type="EMBL" id="BAABEY010000002">
    <property type="protein sequence ID" value="GAA4432858.1"/>
    <property type="molecule type" value="Genomic_DNA"/>
</dbReference>
<proteinExistence type="inferred from homology"/>
<evidence type="ECO:0000313" key="3">
    <source>
        <dbReference type="Proteomes" id="UP001501508"/>
    </source>
</evidence>
<dbReference type="Gene3D" id="3.30.420.40">
    <property type="match status" value="2"/>
</dbReference>
<name>A0ABP8LQX2_9BACT</name>
<dbReference type="InterPro" id="IPR000600">
    <property type="entry name" value="ROK"/>
</dbReference>
<comment type="caution">
    <text evidence="2">The sequence shown here is derived from an EMBL/GenBank/DDBJ whole genome shotgun (WGS) entry which is preliminary data.</text>
</comment>
<dbReference type="InterPro" id="IPR043129">
    <property type="entry name" value="ATPase_NBD"/>
</dbReference>
<accession>A0ABP8LQX2</accession>
<sequence>MNIVVDLGATNLRAGLEKDGIISEENAIVLENKHSLEATLSQIIDFLKPYALHDAQSIGIGVPSVVDIVNGIVYNAANIPSWKEVHLKEVLESAFGIPVYVNNDVNCFVLGEHRFGLAKNYNSVVGVCIGTGLGTGIIVNNQLYTGVNCGAGELGHLPYLEHDVEHYVSGSFFETRYGLSAMEASRRMQTEREKAQPMWNEYGVHLAHALITVMYAYDPEAIVLGGSLAKAFPYFERQMWSTMEERFAYPESLRKLSIFPSVDETISLLGASLLSHQDSGTLIDHK</sequence>
<dbReference type="PANTHER" id="PTHR18964">
    <property type="entry name" value="ROK (REPRESSOR, ORF, KINASE) FAMILY"/>
    <property type="match status" value="1"/>
</dbReference>
<dbReference type="Pfam" id="PF00480">
    <property type="entry name" value="ROK"/>
    <property type="match status" value="1"/>
</dbReference>
<comment type="similarity">
    <text evidence="1">Belongs to the ROK (NagC/XylR) family.</text>
</comment>
<dbReference type="PROSITE" id="PS01125">
    <property type="entry name" value="ROK"/>
    <property type="match status" value="1"/>
</dbReference>
<protein>
    <submittedName>
        <fullName evidence="2">ROK family protein</fullName>
    </submittedName>
</protein>
<dbReference type="PANTHER" id="PTHR18964:SF149">
    <property type="entry name" value="BIFUNCTIONAL UDP-N-ACETYLGLUCOSAMINE 2-EPIMERASE_N-ACETYLMANNOSAMINE KINASE"/>
    <property type="match status" value="1"/>
</dbReference>
<reference evidence="3" key="1">
    <citation type="journal article" date="2019" name="Int. J. Syst. Evol. Microbiol.">
        <title>The Global Catalogue of Microorganisms (GCM) 10K type strain sequencing project: providing services to taxonomists for standard genome sequencing and annotation.</title>
        <authorList>
            <consortium name="The Broad Institute Genomics Platform"/>
            <consortium name="The Broad Institute Genome Sequencing Center for Infectious Disease"/>
            <person name="Wu L."/>
            <person name="Ma J."/>
        </authorList>
    </citation>
    <scope>NUCLEOTIDE SEQUENCE [LARGE SCALE GENOMIC DNA]</scope>
    <source>
        <strain evidence="3">JCM 31920</strain>
    </source>
</reference>
<dbReference type="SUPFAM" id="SSF53067">
    <property type="entry name" value="Actin-like ATPase domain"/>
    <property type="match status" value="1"/>
</dbReference>
<dbReference type="CDD" id="cd23763">
    <property type="entry name" value="ASKHA_ATPase_ROK"/>
    <property type="match status" value="1"/>
</dbReference>
<dbReference type="InterPro" id="IPR049874">
    <property type="entry name" value="ROK_cs"/>
</dbReference>